<evidence type="ECO:0000313" key="3">
    <source>
        <dbReference type="EMBL" id="TDD57967.1"/>
    </source>
</evidence>
<gene>
    <name evidence="3" type="ORF">E1263_21125</name>
</gene>
<feature type="domain" description="AB hydrolase-1" evidence="2">
    <location>
        <begin position="21"/>
        <end position="141"/>
    </location>
</feature>
<dbReference type="GO" id="GO:0016787">
    <property type="term" value="F:hydrolase activity"/>
    <property type="evidence" value="ECO:0007669"/>
    <property type="project" value="UniProtKB-KW"/>
</dbReference>
<dbReference type="Proteomes" id="UP000295124">
    <property type="component" value="Unassembled WGS sequence"/>
</dbReference>
<dbReference type="SUPFAM" id="SSF53474">
    <property type="entry name" value="alpha/beta-Hydrolases"/>
    <property type="match status" value="1"/>
</dbReference>
<evidence type="ECO:0000313" key="4">
    <source>
        <dbReference type="Proteomes" id="UP000295124"/>
    </source>
</evidence>
<proteinExistence type="predicted"/>
<dbReference type="OrthoDB" id="4300699at2"/>
<dbReference type="AlphaFoldDB" id="A0A4V2YPE6"/>
<accession>A0A4V2YPE6</accession>
<dbReference type="InterPro" id="IPR000073">
    <property type="entry name" value="AB_hydrolase_1"/>
</dbReference>
<keyword evidence="1 3" id="KW-0378">Hydrolase</keyword>
<dbReference type="EMBL" id="SMKX01000061">
    <property type="protein sequence ID" value="TDD57967.1"/>
    <property type="molecule type" value="Genomic_DNA"/>
</dbReference>
<organism evidence="3 4">
    <name type="scientific">Kribbella antibiotica</name>
    <dbReference type="NCBI Taxonomy" id="190195"/>
    <lineage>
        <taxon>Bacteria</taxon>
        <taxon>Bacillati</taxon>
        <taxon>Actinomycetota</taxon>
        <taxon>Actinomycetes</taxon>
        <taxon>Propionibacteriales</taxon>
        <taxon>Kribbellaceae</taxon>
        <taxon>Kribbella</taxon>
    </lineage>
</organism>
<dbReference type="PANTHER" id="PTHR43798:SF31">
    <property type="entry name" value="AB HYDROLASE SUPERFAMILY PROTEIN YCLE"/>
    <property type="match status" value="1"/>
</dbReference>
<keyword evidence="4" id="KW-1185">Reference proteome</keyword>
<dbReference type="Gene3D" id="3.40.50.1820">
    <property type="entry name" value="alpha/beta hydrolase"/>
    <property type="match status" value="1"/>
</dbReference>
<dbReference type="InterPro" id="IPR029058">
    <property type="entry name" value="AB_hydrolase_fold"/>
</dbReference>
<dbReference type="InterPro" id="IPR050266">
    <property type="entry name" value="AB_hydrolase_sf"/>
</dbReference>
<dbReference type="GO" id="GO:0016020">
    <property type="term" value="C:membrane"/>
    <property type="evidence" value="ECO:0007669"/>
    <property type="project" value="TreeGrafter"/>
</dbReference>
<evidence type="ECO:0000256" key="1">
    <source>
        <dbReference type="ARBA" id="ARBA00022801"/>
    </source>
</evidence>
<reference evidence="3 4" key="1">
    <citation type="submission" date="2019-03" db="EMBL/GenBank/DDBJ databases">
        <title>Draft genome sequences of novel Actinobacteria.</title>
        <authorList>
            <person name="Sahin N."/>
            <person name="Ay H."/>
            <person name="Saygin H."/>
        </authorList>
    </citation>
    <scope>NUCLEOTIDE SEQUENCE [LARGE SCALE GENOMIC DNA]</scope>
    <source>
        <strain evidence="3 4">JCM 13523</strain>
    </source>
</reference>
<dbReference type="Pfam" id="PF00561">
    <property type="entry name" value="Abhydrolase_1"/>
    <property type="match status" value="1"/>
</dbReference>
<dbReference type="PANTHER" id="PTHR43798">
    <property type="entry name" value="MONOACYLGLYCEROL LIPASE"/>
    <property type="match status" value="1"/>
</dbReference>
<name>A0A4V2YPE6_9ACTN</name>
<protein>
    <submittedName>
        <fullName evidence="3">Alpha/beta fold hydrolase</fullName>
    </submittedName>
</protein>
<evidence type="ECO:0000259" key="2">
    <source>
        <dbReference type="Pfam" id="PF00561"/>
    </source>
</evidence>
<sequence length="253" mass="27141">MLIPTEDTALNVNDSGGSGRPVVYLNGAYANWKHFKPVIAALGNDEFRHITFDARARGKSKQSADYSFAAGLRDIDAVLAATGAERPILVGWSYGATLAAYWAEQNPDRIAGAVAVDGAMPYGLTGEEGAERIRQLFSKMRYLLPLVRPFGLAARMSLEEHIDVNIEINGIAAEMAPVLERITCPFRYVLATGSSLGGGEEEMEAARASLEPVLAVNSNLQIAAKVPSNHSHILRKDFAAVADAVRATASVTR</sequence>
<comment type="caution">
    <text evidence="3">The sequence shown here is derived from an EMBL/GenBank/DDBJ whole genome shotgun (WGS) entry which is preliminary data.</text>
</comment>
<dbReference type="RefSeq" id="WP_132169972.1">
    <property type="nucleotide sequence ID" value="NZ_SMKX01000061.1"/>
</dbReference>